<keyword evidence="1" id="KW-0732">Signal</keyword>
<dbReference type="Pfam" id="PF20101">
    <property type="entry name" value="DUF6491"/>
    <property type="match status" value="1"/>
</dbReference>
<protein>
    <recommendedName>
        <fullName evidence="4">Lipoprotein</fullName>
    </recommendedName>
</protein>
<reference evidence="2 3" key="1">
    <citation type="submission" date="2021-07" db="EMBL/GenBank/DDBJ databases">
        <title>The draft genome sequence of Sphingomicrobium sp. B8.</title>
        <authorList>
            <person name="Mu L."/>
        </authorList>
    </citation>
    <scope>NUCLEOTIDE SEQUENCE [LARGE SCALE GENOMIC DNA]</scope>
    <source>
        <strain evidence="2 3">B8</strain>
    </source>
</reference>
<evidence type="ECO:0000313" key="2">
    <source>
        <dbReference type="EMBL" id="MBW0145604.1"/>
    </source>
</evidence>
<evidence type="ECO:0000313" key="3">
    <source>
        <dbReference type="Proteomes" id="UP000698028"/>
    </source>
</evidence>
<name>A0ABS6V7Q0_9SPHN</name>
<evidence type="ECO:0000256" key="1">
    <source>
        <dbReference type="SAM" id="SignalP"/>
    </source>
</evidence>
<accession>A0ABS6V7Q0</accession>
<dbReference type="RefSeq" id="WP_218633499.1">
    <property type="nucleotide sequence ID" value="NZ_JAHVAH010000001.1"/>
</dbReference>
<dbReference type="Proteomes" id="UP000698028">
    <property type="component" value="Unassembled WGS sequence"/>
</dbReference>
<dbReference type="EMBL" id="JAHVAH010000001">
    <property type="protein sequence ID" value="MBW0145604.1"/>
    <property type="molecule type" value="Genomic_DNA"/>
</dbReference>
<comment type="caution">
    <text evidence="2">The sequence shown here is derived from an EMBL/GenBank/DDBJ whole genome shotgun (WGS) entry which is preliminary data.</text>
</comment>
<proteinExistence type="predicted"/>
<feature type="chain" id="PRO_5045954306" description="Lipoprotein" evidence="1">
    <location>
        <begin position="20"/>
        <end position="133"/>
    </location>
</feature>
<gene>
    <name evidence="2" type="ORF">KTQ36_09900</name>
</gene>
<evidence type="ECO:0008006" key="4">
    <source>
        <dbReference type="Google" id="ProtNLM"/>
    </source>
</evidence>
<organism evidence="2 3">
    <name type="scientific">Sphingomicrobium clamense</name>
    <dbReference type="NCBI Taxonomy" id="2851013"/>
    <lineage>
        <taxon>Bacteria</taxon>
        <taxon>Pseudomonadati</taxon>
        <taxon>Pseudomonadota</taxon>
        <taxon>Alphaproteobacteria</taxon>
        <taxon>Sphingomonadales</taxon>
        <taxon>Sphingomonadaceae</taxon>
        <taxon>Sphingomicrobium</taxon>
    </lineage>
</organism>
<sequence length="133" mass="14252">MTRLAPLAALLALGACATAEKTSFNSDIPGVAAQEASFFSGTIRNVYRGDNDIIFVRAAGRWYRTALNEGCLDSIVATNPTFIFDSQGTSKVDRFTRVHVVDGGGMPLQCQVRSIRQSLAPQMVDASSIVPRG</sequence>
<dbReference type="PROSITE" id="PS51257">
    <property type="entry name" value="PROKAR_LIPOPROTEIN"/>
    <property type="match status" value="1"/>
</dbReference>
<dbReference type="InterPro" id="IPR045500">
    <property type="entry name" value="DUF6491"/>
</dbReference>
<keyword evidence="3" id="KW-1185">Reference proteome</keyword>
<feature type="signal peptide" evidence="1">
    <location>
        <begin position="1"/>
        <end position="19"/>
    </location>
</feature>